<dbReference type="HOGENOM" id="CLU_1156594_0_0_1"/>
<sequence>MITAESRVEIRVGGCAISVHEQVLDAERAKYLPQSPKLASGFPSEDEVRWMGFGRECGYWPNDGKMKRAGRSDSVGGDQIREMARLGAHEESVSSHVQGNAIMNGLFHPLKCTSCGRKGASGDDLSKRSLFVSPVGRTTRRWSRVLAGTFPRPETAKTHKPSTQRGLLKQPEAAHCAKRGRRCPLRCQERTSPESGAAHVVGYPPYPHVISAAIKIPTCLPNSPIAKFEIWGFQIPTTLV</sequence>
<dbReference type="Proteomes" id="UP000007129">
    <property type="component" value="Unassembled WGS sequence"/>
</dbReference>
<proteinExistence type="predicted"/>
<feature type="region of interest" description="Disordered" evidence="1">
    <location>
        <begin position="151"/>
        <end position="173"/>
    </location>
</feature>
<name>K2QVY3_MACPH</name>
<protein>
    <submittedName>
        <fullName evidence="2">Uncharacterized protein</fullName>
    </submittedName>
</protein>
<accession>K2QVY3</accession>
<dbReference type="VEuPathDB" id="FungiDB:MPH_08905"/>
<evidence type="ECO:0000313" key="3">
    <source>
        <dbReference type="Proteomes" id="UP000007129"/>
    </source>
</evidence>
<organism evidence="2 3">
    <name type="scientific">Macrophomina phaseolina (strain MS6)</name>
    <name type="common">Charcoal rot fungus</name>
    <dbReference type="NCBI Taxonomy" id="1126212"/>
    <lineage>
        <taxon>Eukaryota</taxon>
        <taxon>Fungi</taxon>
        <taxon>Dikarya</taxon>
        <taxon>Ascomycota</taxon>
        <taxon>Pezizomycotina</taxon>
        <taxon>Dothideomycetes</taxon>
        <taxon>Dothideomycetes incertae sedis</taxon>
        <taxon>Botryosphaeriales</taxon>
        <taxon>Botryosphaeriaceae</taxon>
        <taxon>Macrophomina</taxon>
    </lineage>
</organism>
<dbReference type="AlphaFoldDB" id="K2QVY3"/>
<reference evidence="2 3" key="1">
    <citation type="journal article" date="2012" name="BMC Genomics">
        <title>Tools to kill: Genome of one of the most destructive plant pathogenic fungi Macrophomina phaseolina.</title>
        <authorList>
            <person name="Islam M.S."/>
            <person name="Haque M.S."/>
            <person name="Islam M.M."/>
            <person name="Emdad E.M."/>
            <person name="Halim A."/>
            <person name="Hossen Q.M.M."/>
            <person name="Hossain M.Z."/>
            <person name="Ahmed B."/>
            <person name="Rahim S."/>
            <person name="Rahman M.S."/>
            <person name="Alam M.M."/>
            <person name="Hou S."/>
            <person name="Wan X."/>
            <person name="Saito J.A."/>
            <person name="Alam M."/>
        </authorList>
    </citation>
    <scope>NUCLEOTIDE SEQUENCE [LARGE SCALE GENOMIC DNA]</scope>
    <source>
        <strain evidence="2 3">MS6</strain>
    </source>
</reference>
<dbReference type="EMBL" id="AHHD01000378">
    <property type="protein sequence ID" value="EKG13906.1"/>
    <property type="molecule type" value="Genomic_DNA"/>
</dbReference>
<gene>
    <name evidence="2" type="ORF">MPH_08905</name>
</gene>
<evidence type="ECO:0000313" key="2">
    <source>
        <dbReference type="EMBL" id="EKG13906.1"/>
    </source>
</evidence>
<dbReference type="InParanoid" id="K2QVY3"/>
<comment type="caution">
    <text evidence="2">The sequence shown here is derived from an EMBL/GenBank/DDBJ whole genome shotgun (WGS) entry which is preliminary data.</text>
</comment>
<evidence type="ECO:0000256" key="1">
    <source>
        <dbReference type="SAM" id="MobiDB-lite"/>
    </source>
</evidence>